<evidence type="ECO:0000313" key="2">
    <source>
        <dbReference type="EMBL" id="EMS34710.1"/>
    </source>
</evidence>
<evidence type="ECO:0000256" key="1">
    <source>
        <dbReference type="SAM" id="Phobius"/>
    </source>
</evidence>
<keyword evidence="3" id="KW-1185">Reference proteome</keyword>
<feature type="transmembrane region" description="Helical" evidence="1">
    <location>
        <begin position="169"/>
        <end position="188"/>
    </location>
</feature>
<name>M7XBA1_9BACT</name>
<dbReference type="InParanoid" id="M7XBA1"/>
<dbReference type="AlphaFoldDB" id="M7XBA1"/>
<feature type="transmembrane region" description="Helical" evidence="1">
    <location>
        <begin position="65"/>
        <end position="86"/>
    </location>
</feature>
<reference evidence="2" key="1">
    <citation type="submission" date="2013-01" db="EMBL/GenBank/DDBJ databases">
        <title>Genome assembly of Mariniradius saccharolyticus AK6.</title>
        <authorList>
            <person name="Vaidya B."/>
            <person name="Khatri I."/>
            <person name="Tanuku N.R.S."/>
            <person name="Subramanian S."/>
            <person name="Pinnaka A."/>
        </authorList>
    </citation>
    <scope>NUCLEOTIDE SEQUENCE [LARGE SCALE GENOMIC DNA]</scope>
    <source>
        <strain evidence="2">AK6</strain>
    </source>
</reference>
<keyword evidence="1" id="KW-1133">Transmembrane helix</keyword>
<feature type="transmembrane region" description="Helical" evidence="1">
    <location>
        <begin position="27"/>
        <end position="45"/>
    </location>
</feature>
<evidence type="ECO:0000313" key="3">
    <source>
        <dbReference type="Proteomes" id="UP000010953"/>
    </source>
</evidence>
<dbReference type="RefSeq" id="WP_008624332.1">
    <property type="nucleotide sequence ID" value="NZ_AMZY02000005.1"/>
</dbReference>
<dbReference type="OrthoDB" id="1491387at2"/>
<dbReference type="STRING" id="1239962.C943_03397"/>
<dbReference type="EMBL" id="AMZY02000005">
    <property type="protein sequence ID" value="EMS34710.1"/>
    <property type="molecule type" value="Genomic_DNA"/>
</dbReference>
<accession>M7XBA1</accession>
<dbReference type="Proteomes" id="UP000010953">
    <property type="component" value="Unassembled WGS sequence"/>
</dbReference>
<sequence>MEEKPIKKQQDLTWLENLQKNSWEPEVIISGIILAFLFVIPSRFFELSVMLIQDFGLEYVPANLVFVYFSTIISFFKIFLVSHLILRFLWAGMLGISYAFPDGVKKENLFKTSQNIEYKHPTHYLVKLEEWCSMAYGFPISVAVPLFFITAYLVVLIGVYLIFDLDFQVIYVVFMVSLLVFAIAGLAFKKSALKDFIGGSMNGTVSAIYQSNLGKWTFVTYSGILLVLSFPLIYIDTRGFSQFQNEVNLDDSDYAWPQEAWYFENYNTKGMRFGRAWTQSNQIASSHMVLNIAVYDRDSRSLDRLNELLRGEQDTLPWKEVKGIGQLYRVYLNDSLLQDLDWTPFTSGMTGQKALSTSLSLEELPEGKNEIRVEKLIYLSPFLGVGDELRHRQKWARFVFLKVDD</sequence>
<keyword evidence="1" id="KW-0472">Membrane</keyword>
<comment type="caution">
    <text evidence="2">The sequence shown here is derived from an EMBL/GenBank/DDBJ whole genome shotgun (WGS) entry which is preliminary data.</text>
</comment>
<feature type="transmembrane region" description="Helical" evidence="1">
    <location>
        <begin position="216"/>
        <end position="235"/>
    </location>
</feature>
<proteinExistence type="predicted"/>
<feature type="transmembrane region" description="Helical" evidence="1">
    <location>
        <begin position="136"/>
        <end position="163"/>
    </location>
</feature>
<keyword evidence="1" id="KW-0812">Transmembrane</keyword>
<organism evidence="2 3">
    <name type="scientific">Mariniradius saccharolyticus AK6</name>
    <dbReference type="NCBI Taxonomy" id="1239962"/>
    <lineage>
        <taxon>Bacteria</taxon>
        <taxon>Pseudomonadati</taxon>
        <taxon>Bacteroidota</taxon>
        <taxon>Cytophagia</taxon>
        <taxon>Cytophagales</taxon>
        <taxon>Cyclobacteriaceae</taxon>
        <taxon>Mariniradius</taxon>
    </lineage>
</organism>
<gene>
    <name evidence="2" type="ORF">C943_03397</name>
</gene>
<protein>
    <submittedName>
        <fullName evidence="2">Uncharacterized protein</fullName>
    </submittedName>
</protein>